<dbReference type="SUPFAM" id="SSF47616">
    <property type="entry name" value="GST C-terminal domain-like"/>
    <property type="match status" value="1"/>
</dbReference>
<dbReference type="SFLD" id="SFLDS00019">
    <property type="entry name" value="Glutathione_Transferase_(cytos"/>
    <property type="match status" value="1"/>
</dbReference>
<dbReference type="Gene3D" id="1.20.1050.10">
    <property type="match status" value="1"/>
</dbReference>
<evidence type="ECO:0000313" key="4">
    <source>
        <dbReference type="EMBL" id="RVU39791.1"/>
    </source>
</evidence>
<dbReference type="InterPro" id="IPR040079">
    <property type="entry name" value="Glutathione_S-Trfase"/>
</dbReference>
<accession>A0A3S2W8G5</accession>
<comment type="caution">
    <text evidence="4">The sequence shown here is derived from an EMBL/GenBank/DDBJ whole genome shotgun (WGS) entry which is preliminary data.</text>
</comment>
<dbReference type="Gene3D" id="3.40.30.10">
    <property type="entry name" value="Glutaredoxin"/>
    <property type="match status" value="1"/>
</dbReference>
<feature type="domain" description="GST N-terminal" evidence="2">
    <location>
        <begin position="1"/>
        <end position="93"/>
    </location>
</feature>
<dbReference type="OrthoDB" id="9803562at2"/>
<dbReference type="Proteomes" id="UP000287447">
    <property type="component" value="Unassembled WGS sequence"/>
</dbReference>
<feature type="region of interest" description="Disordered" evidence="1">
    <location>
        <begin position="211"/>
        <end position="249"/>
    </location>
</feature>
<dbReference type="InterPro" id="IPR010987">
    <property type="entry name" value="Glutathione-S-Trfase_C-like"/>
</dbReference>
<dbReference type="SUPFAM" id="SSF52833">
    <property type="entry name" value="Thioredoxin-like"/>
    <property type="match status" value="1"/>
</dbReference>
<dbReference type="RefSeq" id="WP_127765162.1">
    <property type="nucleotide sequence ID" value="NZ_SADE01000001.1"/>
</dbReference>
<feature type="domain" description="GST C-terminal" evidence="3">
    <location>
        <begin position="96"/>
        <end position="236"/>
    </location>
</feature>
<dbReference type="CDD" id="cd03048">
    <property type="entry name" value="GST_N_Ure2p_like"/>
    <property type="match status" value="1"/>
</dbReference>
<name>A0A3S2W8G5_9PROT</name>
<dbReference type="PROSITE" id="PS50405">
    <property type="entry name" value="GST_CTER"/>
    <property type="match status" value="1"/>
</dbReference>
<evidence type="ECO:0000313" key="5">
    <source>
        <dbReference type="Proteomes" id="UP000287447"/>
    </source>
</evidence>
<proteinExistence type="predicted"/>
<dbReference type="InterPro" id="IPR036249">
    <property type="entry name" value="Thioredoxin-like_sf"/>
</dbReference>
<dbReference type="AlphaFoldDB" id="A0A3S2W8G5"/>
<evidence type="ECO:0000259" key="2">
    <source>
        <dbReference type="PROSITE" id="PS50404"/>
    </source>
</evidence>
<sequence>MIDFYYWPTPNGWKVSILLEELVDALGIDYTMIPVNIGKGDQFKPDFLKISPNNRMPAIVDHAPPAEYGTEPVSVFESGAIMIYLADKFGSFIPKDPRGRKECLEWLFWQTGNQGPMGGQLSHFVNYAPGRDQGDNAYSAERYANEYDRCLGVLDRRLEGRRFILGDDYTIADMINWPWVLIAKPMLSKSPLADTPSMDLSAYPNLSRWRSEIKERPPVQRGVDLGKESRRSAPPSDEERKVLFGQKGK</sequence>
<reference evidence="5" key="1">
    <citation type="submission" date="2019-01" db="EMBL/GenBank/DDBJ databases">
        <title>Gri0909 isolated from a small marine red alga.</title>
        <authorList>
            <person name="Kim J."/>
            <person name="Jeong S.E."/>
            <person name="Jeon C.O."/>
        </authorList>
    </citation>
    <scope>NUCLEOTIDE SEQUENCE [LARGE SCALE GENOMIC DNA]</scope>
    <source>
        <strain evidence="5">Gri0909</strain>
    </source>
</reference>
<dbReference type="Pfam" id="PF13410">
    <property type="entry name" value="GST_C_2"/>
    <property type="match status" value="1"/>
</dbReference>
<dbReference type="PROSITE" id="PS50404">
    <property type="entry name" value="GST_NTER"/>
    <property type="match status" value="1"/>
</dbReference>
<evidence type="ECO:0000259" key="3">
    <source>
        <dbReference type="PROSITE" id="PS50405"/>
    </source>
</evidence>
<dbReference type="InterPro" id="IPR036282">
    <property type="entry name" value="Glutathione-S-Trfase_C_sf"/>
</dbReference>
<feature type="compositionally biased region" description="Basic and acidic residues" evidence="1">
    <location>
        <begin position="211"/>
        <end position="242"/>
    </location>
</feature>
<dbReference type="SFLD" id="SFLDG00358">
    <property type="entry name" value="Main_(cytGST)"/>
    <property type="match status" value="1"/>
</dbReference>
<protein>
    <submittedName>
        <fullName evidence="4">Thiol:disulfide oxidoreductase</fullName>
    </submittedName>
</protein>
<evidence type="ECO:0000256" key="1">
    <source>
        <dbReference type="SAM" id="MobiDB-lite"/>
    </source>
</evidence>
<keyword evidence="5" id="KW-1185">Reference proteome</keyword>
<dbReference type="Pfam" id="PF02798">
    <property type="entry name" value="GST_N"/>
    <property type="match status" value="1"/>
</dbReference>
<gene>
    <name evidence="4" type="ORF">EOI86_07025</name>
</gene>
<dbReference type="SFLD" id="SFLDG01151">
    <property type="entry name" value="Main.2:_Nu-like"/>
    <property type="match status" value="1"/>
</dbReference>
<dbReference type="PANTHER" id="PTHR44051">
    <property type="entry name" value="GLUTATHIONE S-TRANSFERASE-RELATED"/>
    <property type="match status" value="1"/>
</dbReference>
<dbReference type="EMBL" id="SADE01000001">
    <property type="protein sequence ID" value="RVU39791.1"/>
    <property type="molecule type" value="Genomic_DNA"/>
</dbReference>
<dbReference type="InterPro" id="IPR004045">
    <property type="entry name" value="Glutathione_S-Trfase_N"/>
</dbReference>
<dbReference type="PANTHER" id="PTHR44051:SF19">
    <property type="entry name" value="DISULFIDE-BOND OXIDOREDUCTASE YFCG"/>
    <property type="match status" value="1"/>
</dbReference>
<organism evidence="4 5">
    <name type="scientific">Hwanghaeella grinnelliae</name>
    <dbReference type="NCBI Taxonomy" id="2500179"/>
    <lineage>
        <taxon>Bacteria</taxon>
        <taxon>Pseudomonadati</taxon>
        <taxon>Pseudomonadota</taxon>
        <taxon>Alphaproteobacteria</taxon>
        <taxon>Rhodospirillales</taxon>
        <taxon>Rhodospirillaceae</taxon>
        <taxon>Hwanghaeella</taxon>
    </lineage>
</organism>